<evidence type="ECO:0000256" key="1">
    <source>
        <dbReference type="SAM" id="MobiDB-lite"/>
    </source>
</evidence>
<feature type="region of interest" description="Disordered" evidence="1">
    <location>
        <begin position="221"/>
        <end position="242"/>
    </location>
</feature>
<evidence type="ECO:0000256" key="2">
    <source>
        <dbReference type="SAM" id="SignalP"/>
    </source>
</evidence>
<accession>A0A811UGI3</accession>
<protein>
    <submittedName>
        <fullName evidence="3">(Mediterranean fruit fly) hypothetical protein</fullName>
    </submittedName>
</protein>
<dbReference type="OrthoDB" id="8056238at2759"/>
<feature type="chain" id="PRO_5032877340" evidence="2">
    <location>
        <begin position="22"/>
        <end position="365"/>
    </location>
</feature>
<evidence type="ECO:0000313" key="3">
    <source>
        <dbReference type="EMBL" id="CAD6997096.1"/>
    </source>
</evidence>
<dbReference type="EMBL" id="CAJHJT010000012">
    <property type="protein sequence ID" value="CAD6997096.1"/>
    <property type="molecule type" value="Genomic_DNA"/>
</dbReference>
<comment type="caution">
    <text evidence="3">The sequence shown here is derived from an EMBL/GenBank/DDBJ whole genome shotgun (WGS) entry which is preliminary data.</text>
</comment>
<feature type="compositionally biased region" description="Low complexity" evidence="1">
    <location>
        <begin position="223"/>
        <end position="242"/>
    </location>
</feature>
<feature type="compositionally biased region" description="Basic and acidic residues" evidence="1">
    <location>
        <begin position="127"/>
        <end position="142"/>
    </location>
</feature>
<keyword evidence="4" id="KW-1185">Reference proteome</keyword>
<dbReference type="Proteomes" id="UP000606786">
    <property type="component" value="Unassembled WGS sequence"/>
</dbReference>
<gene>
    <name evidence="3" type="ORF">CCAP1982_LOCUS5748</name>
</gene>
<organism evidence="3 4">
    <name type="scientific">Ceratitis capitata</name>
    <name type="common">Mediterranean fruit fly</name>
    <name type="synonym">Tephritis capitata</name>
    <dbReference type="NCBI Taxonomy" id="7213"/>
    <lineage>
        <taxon>Eukaryota</taxon>
        <taxon>Metazoa</taxon>
        <taxon>Ecdysozoa</taxon>
        <taxon>Arthropoda</taxon>
        <taxon>Hexapoda</taxon>
        <taxon>Insecta</taxon>
        <taxon>Pterygota</taxon>
        <taxon>Neoptera</taxon>
        <taxon>Endopterygota</taxon>
        <taxon>Diptera</taxon>
        <taxon>Brachycera</taxon>
        <taxon>Muscomorpha</taxon>
        <taxon>Tephritoidea</taxon>
        <taxon>Tephritidae</taxon>
        <taxon>Ceratitis</taxon>
        <taxon>Ceratitis</taxon>
    </lineage>
</organism>
<proteinExistence type="predicted"/>
<keyword evidence="2" id="KW-0732">Signal</keyword>
<evidence type="ECO:0000313" key="4">
    <source>
        <dbReference type="Proteomes" id="UP000606786"/>
    </source>
</evidence>
<dbReference type="AlphaFoldDB" id="A0A811UGI3"/>
<feature type="region of interest" description="Disordered" evidence="1">
    <location>
        <begin position="94"/>
        <end position="142"/>
    </location>
</feature>
<name>A0A811UGI3_CERCA</name>
<feature type="signal peptide" evidence="2">
    <location>
        <begin position="1"/>
        <end position="21"/>
    </location>
</feature>
<reference evidence="3" key="1">
    <citation type="submission" date="2020-11" db="EMBL/GenBank/DDBJ databases">
        <authorList>
            <person name="Whitehead M."/>
        </authorList>
    </citation>
    <scope>NUCLEOTIDE SEQUENCE</scope>
    <source>
        <strain evidence="3">EGII</strain>
    </source>
</reference>
<sequence>MASDVLAVALAIALLVSNAYASKNIENVYAHSDNYGNLNDTTSFTWQDLRNEIHQGDAVTYELGAPQYQILNADEPIEIITPDQPGYYESLKRYEQAAEQKASPMPEQGPAEKLTLDTTDSTTIAPDEAREQRAKDKNDKQTLSGDKKIRFIILNSKKKSKNSKIYIDLTKNKQLGTFVAGSLKNDVNKVAVGKPKSVEKSTDTQQTDWKNELPLQNSFNAIKQKQNSSTQTNTTEETTKLTNKTTSTNIVEHMTNPPISHKGLMVMEAPAHAVAMPTANIPIEMSLPTAPMLQEFLRPDDISSTFPGDAPMLQEFLRPDDISSTFPGDAPAEPAAGVSSNLPLHPALPHIRDFEYLYRSALGLR</sequence>